<name>A0A0X8HEA6_9GAMM</name>
<feature type="transmembrane region" description="Helical" evidence="8">
    <location>
        <begin position="78"/>
        <end position="99"/>
    </location>
</feature>
<proteinExistence type="inferred from homology"/>
<dbReference type="OrthoDB" id="9811798at2"/>
<reference evidence="10 11" key="2">
    <citation type="submission" date="2016-02" db="EMBL/GenBank/DDBJ databases">
        <authorList>
            <person name="Wen L."/>
            <person name="He K."/>
            <person name="Yang H."/>
        </authorList>
    </citation>
    <scope>NUCLEOTIDE SEQUENCE [LARGE SCALE GENOMIC DNA]</scope>
    <source>
        <strain evidence="10 11">AGD 8-3</strain>
    </source>
</reference>
<dbReference type="EMBL" id="CP014226">
    <property type="protein sequence ID" value="AMD01004.1"/>
    <property type="molecule type" value="Genomic_DNA"/>
</dbReference>
<feature type="transmembrane region" description="Helical" evidence="8">
    <location>
        <begin position="314"/>
        <end position="336"/>
    </location>
</feature>
<evidence type="ECO:0000256" key="2">
    <source>
        <dbReference type="ARBA" id="ARBA00005346"/>
    </source>
</evidence>
<feature type="transmembrane region" description="Helical" evidence="8">
    <location>
        <begin position="111"/>
        <end position="138"/>
    </location>
</feature>
<dbReference type="PANTHER" id="PTHR42703:SF1">
    <property type="entry name" value="NA(+)_H(+) ANTIPORTER SUBUNIT D1"/>
    <property type="match status" value="1"/>
</dbReference>
<dbReference type="PANTHER" id="PTHR42703">
    <property type="entry name" value="NADH DEHYDROGENASE"/>
    <property type="match status" value="1"/>
</dbReference>
<dbReference type="Pfam" id="PF00361">
    <property type="entry name" value="Proton_antipo_M"/>
    <property type="match status" value="1"/>
</dbReference>
<feature type="transmembrane region" description="Helical" evidence="8">
    <location>
        <begin position="409"/>
        <end position="429"/>
    </location>
</feature>
<feature type="transmembrane region" description="Helical" evidence="8">
    <location>
        <begin position="377"/>
        <end position="397"/>
    </location>
</feature>
<gene>
    <name evidence="10" type="primary">hyfB_2</name>
    <name evidence="10" type="ORF">LOKO_01936</name>
</gene>
<evidence type="ECO:0000313" key="11">
    <source>
        <dbReference type="Proteomes" id="UP000063387"/>
    </source>
</evidence>
<evidence type="ECO:0000256" key="4">
    <source>
        <dbReference type="ARBA" id="ARBA00022692"/>
    </source>
</evidence>
<dbReference type="EC" id="1.-.-.-" evidence="10"/>
<evidence type="ECO:0000256" key="8">
    <source>
        <dbReference type="SAM" id="Phobius"/>
    </source>
</evidence>
<feature type="transmembrane region" description="Helical" evidence="8">
    <location>
        <begin position="6"/>
        <end position="25"/>
    </location>
</feature>
<evidence type="ECO:0000259" key="9">
    <source>
        <dbReference type="Pfam" id="PF00361"/>
    </source>
</evidence>
<dbReference type="InterPro" id="IPR050586">
    <property type="entry name" value="CPA3_Na-H_Antiporter_D"/>
</dbReference>
<evidence type="ECO:0000256" key="6">
    <source>
        <dbReference type="ARBA" id="ARBA00023136"/>
    </source>
</evidence>
<evidence type="ECO:0000313" key="10">
    <source>
        <dbReference type="EMBL" id="AMD01004.1"/>
    </source>
</evidence>
<dbReference type="GO" id="GO:0005886">
    <property type="term" value="C:plasma membrane"/>
    <property type="evidence" value="ECO:0007669"/>
    <property type="project" value="UniProtKB-SubCell"/>
</dbReference>
<sequence>MSQAWLPLITLATSLLVAPLILLLPERAWRARAALNLSAALLKLLLVGLMVVGLYQGREFAFGFTVVPGVEFLLRVDALGMMFAGLSSLLWLATTVYAIGYLEDSPNRKRFFAFFSLCVASTIGISLAGNLFTFLLFYELLTLSTYPLVVHRGHPAGLAAGTVYLRYTLTGGLVLLLGVVGMHALVGDVTFGEREMLRDLAPSYHPLLIGLFLVMLLGLGVKAALVPLHGWLPRAMVAPAPVSALLHAVAVVKAGAFGIVRLVYDVYGIQLTFELGLLTVLTVLSVFTILYGSIRALAQQELKPRLAYSTISQVSYIVLGISLFGPFGTIAGLAHLMHQGLMKVTLFYCAGNYAEELGIHRIDELDGAGRRMPLTSLAFTVGALGMIGLPPVAGFISKWYLGLGAVQAGMPWVIGVLVASSLLNAAYFLPILHRLWFRAGPAHGKGQWPEERCLGRFETSGWLLWPSLATALFSLLAGLLAGLPFSPLDLATLVATEEYLP</sequence>
<feature type="transmembrane region" description="Helical" evidence="8">
    <location>
        <begin position="275"/>
        <end position="294"/>
    </location>
</feature>
<protein>
    <submittedName>
        <fullName evidence="10">Hydrogenase-4 component B</fullName>
        <ecNumber evidence="10">1.-.-.-</ecNumber>
    </submittedName>
</protein>
<evidence type="ECO:0000256" key="5">
    <source>
        <dbReference type="ARBA" id="ARBA00022989"/>
    </source>
</evidence>
<keyword evidence="11" id="KW-1185">Reference proteome</keyword>
<evidence type="ECO:0000256" key="3">
    <source>
        <dbReference type="ARBA" id="ARBA00022475"/>
    </source>
</evidence>
<reference evidence="10 11" key="1">
    <citation type="journal article" date="2016" name="Genome Announc.">
        <title>Draft Genome Sequence of 'Halomonas chromatireducens' Strain AGD 8-3, a Haloalkaliphilic Chromate- and Selenite-Reducing Gammaproteobacterium.</title>
        <authorList>
            <person name="Sharko F.S."/>
            <person name="Shapovalova A.A."/>
            <person name="Tsygankova S.V."/>
            <person name="Komova A.V."/>
            <person name="Boulygina E.S."/>
            <person name="Teslyuk A.B."/>
            <person name="Gotovtsev P.M."/>
            <person name="Namsaraev Z.B."/>
            <person name="Khijniak T.V."/>
            <person name="Nedoluzhko A.V."/>
            <person name="Vasilov R.G."/>
        </authorList>
    </citation>
    <scope>NUCLEOTIDE SEQUENCE [LARGE SCALE GENOMIC DNA]</scope>
    <source>
        <strain evidence="10 11">AGD 8-3</strain>
    </source>
</reference>
<keyword evidence="6 8" id="KW-0472">Membrane</keyword>
<feature type="transmembrane region" description="Helical" evidence="8">
    <location>
        <begin position="244"/>
        <end position="263"/>
    </location>
</feature>
<accession>A0A0X8HEA6</accession>
<keyword evidence="3" id="KW-1003">Cell membrane</keyword>
<feature type="transmembrane region" description="Helical" evidence="8">
    <location>
        <begin position="164"/>
        <end position="186"/>
    </location>
</feature>
<keyword evidence="5 8" id="KW-1133">Transmembrane helix</keyword>
<dbReference type="RefSeq" id="WP_066448227.1">
    <property type="nucleotide sequence ID" value="NZ_CP014226.1"/>
</dbReference>
<dbReference type="InterPro" id="IPR001750">
    <property type="entry name" value="ND/Mrp_TM"/>
</dbReference>
<dbReference type="PRINTS" id="PR01434">
    <property type="entry name" value="NADHDHGNASE5"/>
</dbReference>
<evidence type="ECO:0000256" key="1">
    <source>
        <dbReference type="ARBA" id="ARBA00004651"/>
    </source>
</evidence>
<dbReference type="PATRIC" id="fig|507626.3.peg.1933"/>
<feature type="transmembrane region" description="Helical" evidence="8">
    <location>
        <begin position="37"/>
        <end position="58"/>
    </location>
</feature>
<dbReference type="STRING" id="507626.LOKO_01936"/>
<keyword evidence="10" id="KW-0560">Oxidoreductase</keyword>
<dbReference type="KEGG" id="hco:LOKO_01936"/>
<feature type="transmembrane region" description="Helical" evidence="8">
    <location>
        <begin position="207"/>
        <end position="232"/>
    </location>
</feature>
<keyword evidence="4 7" id="KW-0812">Transmembrane</keyword>
<feature type="transmembrane region" description="Helical" evidence="8">
    <location>
        <begin position="462"/>
        <end position="483"/>
    </location>
</feature>
<dbReference type="Proteomes" id="UP000063387">
    <property type="component" value="Chromosome"/>
</dbReference>
<evidence type="ECO:0000256" key="7">
    <source>
        <dbReference type="RuleBase" id="RU000320"/>
    </source>
</evidence>
<dbReference type="AlphaFoldDB" id="A0A0X8HEA6"/>
<organism evidence="10 11">
    <name type="scientific">Halomonas chromatireducens</name>
    <dbReference type="NCBI Taxonomy" id="507626"/>
    <lineage>
        <taxon>Bacteria</taxon>
        <taxon>Pseudomonadati</taxon>
        <taxon>Pseudomonadota</taxon>
        <taxon>Gammaproteobacteria</taxon>
        <taxon>Oceanospirillales</taxon>
        <taxon>Halomonadaceae</taxon>
        <taxon>Halomonas</taxon>
    </lineage>
</organism>
<dbReference type="GO" id="GO:0016491">
    <property type="term" value="F:oxidoreductase activity"/>
    <property type="evidence" value="ECO:0007669"/>
    <property type="project" value="UniProtKB-KW"/>
</dbReference>
<comment type="subcellular location">
    <subcellularLocation>
        <location evidence="1">Cell membrane</location>
        <topology evidence="1">Multi-pass membrane protein</topology>
    </subcellularLocation>
    <subcellularLocation>
        <location evidence="7">Membrane</location>
        <topology evidence="7">Multi-pass membrane protein</topology>
    </subcellularLocation>
</comment>
<comment type="similarity">
    <text evidence="2">Belongs to the CPA3 antiporters (TC 2.A.63) subunit D family.</text>
</comment>
<feature type="domain" description="NADH:quinone oxidoreductase/Mrp antiporter transmembrane" evidence="9">
    <location>
        <begin position="128"/>
        <end position="422"/>
    </location>
</feature>